<name>A0ABQ0LR34_MYCCL</name>
<sequence>MSAFAYLAEAQSARPSSSPAVPIVQPAVVQPIDIIVLHASAMSSSCRAAPDALQDAPSRRRGRLRTRNA</sequence>
<dbReference type="EMBL" id="DF848364">
    <property type="protein sequence ID" value="GAT53537.1"/>
    <property type="molecule type" value="Genomic_DNA"/>
</dbReference>
<accession>A0ABQ0LR34</accession>
<gene>
    <name evidence="2" type="ORF">MCHLO_10482</name>
</gene>
<protein>
    <recommendedName>
        <fullName evidence="4">N-acetylmuramoyl-L-alanine amidase</fullName>
    </recommendedName>
</protein>
<evidence type="ECO:0008006" key="4">
    <source>
        <dbReference type="Google" id="ProtNLM"/>
    </source>
</evidence>
<feature type="compositionally biased region" description="Basic residues" evidence="1">
    <location>
        <begin position="59"/>
        <end position="69"/>
    </location>
</feature>
<keyword evidence="3" id="KW-1185">Reference proteome</keyword>
<proteinExistence type="predicted"/>
<evidence type="ECO:0000313" key="3">
    <source>
        <dbReference type="Proteomes" id="UP000815677"/>
    </source>
</evidence>
<organism evidence="2 3">
    <name type="scientific">Mycena chlorophos</name>
    <name type="common">Agaric fungus</name>
    <name type="synonym">Agaricus chlorophos</name>
    <dbReference type="NCBI Taxonomy" id="658473"/>
    <lineage>
        <taxon>Eukaryota</taxon>
        <taxon>Fungi</taxon>
        <taxon>Dikarya</taxon>
        <taxon>Basidiomycota</taxon>
        <taxon>Agaricomycotina</taxon>
        <taxon>Agaricomycetes</taxon>
        <taxon>Agaricomycetidae</taxon>
        <taxon>Agaricales</taxon>
        <taxon>Marasmiineae</taxon>
        <taxon>Mycenaceae</taxon>
        <taxon>Mycena</taxon>
    </lineage>
</organism>
<evidence type="ECO:0000256" key="1">
    <source>
        <dbReference type="SAM" id="MobiDB-lite"/>
    </source>
</evidence>
<dbReference type="Proteomes" id="UP000815677">
    <property type="component" value="Unassembled WGS sequence"/>
</dbReference>
<reference evidence="2" key="1">
    <citation type="submission" date="2014-09" db="EMBL/GenBank/DDBJ databases">
        <title>Genome sequence of the luminous mushroom Mycena chlorophos for searching fungal bioluminescence genes.</title>
        <authorList>
            <person name="Tanaka Y."/>
            <person name="Kasuga D."/>
            <person name="Oba Y."/>
            <person name="Hase S."/>
            <person name="Sato K."/>
            <person name="Oba Y."/>
            <person name="Sakakibara Y."/>
        </authorList>
    </citation>
    <scope>NUCLEOTIDE SEQUENCE</scope>
</reference>
<feature type="region of interest" description="Disordered" evidence="1">
    <location>
        <begin position="48"/>
        <end position="69"/>
    </location>
</feature>
<evidence type="ECO:0000313" key="2">
    <source>
        <dbReference type="EMBL" id="GAT53537.1"/>
    </source>
</evidence>